<evidence type="ECO:0000256" key="3">
    <source>
        <dbReference type="ARBA" id="ARBA00022737"/>
    </source>
</evidence>
<name>A0A6D2I818_9BRAS</name>
<dbReference type="PANTHER" id="PTHR48062:SF63">
    <property type="entry name" value="RECEPTOR-LIKE PROTEIN 1"/>
    <property type="match status" value="1"/>
</dbReference>
<evidence type="ECO:0000313" key="6">
    <source>
        <dbReference type="EMBL" id="CAA7024323.1"/>
    </source>
</evidence>
<dbReference type="OrthoDB" id="1112630at2759"/>
<dbReference type="InterPro" id="IPR032675">
    <property type="entry name" value="LRR_dom_sf"/>
</dbReference>
<comment type="caution">
    <text evidence="6">The sequence shown here is derived from an EMBL/GenBank/DDBJ whole genome shotgun (WGS) entry which is preliminary data.</text>
</comment>
<dbReference type="EMBL" id="CACVBM020000888">
    <property type="protein sequence ID" value="CAA7024323.1"/>
    <property type="molecule type" value="Genomic_DNA"/>
</dbReference>
<dbReference type="PANTHER" id="PTHR48062">
    <property type="entry name" value="RECEPTOR-LIKE PROTEIN 14"/>
    <property type="match status" value="1"/>
</dbReference>
<gene>
    <name evidence="6" type="ORF">MERR_LOCUS11558</name>
</gene>
<dbReference type="AlphaFoldDB" id="A0A6D2I818"/>
<keyword evidence="3" id="KW-0677">Repeat</keyword>
<accession>A0A6D2I818</accession>
<dbReference type="InterPro" id="IPR051502">
    <property type="entry name" value="RLP_Defense_Trigger"/>
</dbReference>
<evidence type="ECO:0000256" key="2">
    <source>
        <dbReference type="ARBA" id="ARBA00022614"/>
    </source>
</evidence>
<feature type="transmembrane region" description="Helical" evidence="5">
    <location>
        <begin position="457"/>
        <end position="479"/>
    </location>
</feature>
<keyword evidence="5" id="KW-1133">Transmembrane helix</keyword>
<keyword evidence="5" id="KW-0812">Transmembrane</keyword>
<evidence type="ECO:0000256" key="4">
    <source>
        <dbReference type="ARBA" id="ARBA00023170"/>
    </source>
</evidence>
<evidence type="ECO:0000313" key="7">
    <source>
        <dbReference type="Proteomes" id="UP000467841"/>
    </source>
</evidence>
<keyword evidence="7" id="KW-1185">Reference proteome</keyword>
<keyword evidence="2" id="KW-0433">Leucine-rich repeat</keyword>
<dbReference type="Proteomes" id="UP000467841">
    <property type="component" value="Unassembled WGS sequence"/>
</dbReference>
<evidence type="ECO:0000256" key="1">
    <source>
        <dbReference type="ARBA" id="ARBA00009592"/>
    </source>
</evidence>
<dbReference type="InterPro" id="IPR003591">
    <property type="entry name" value="Leu-rich_rpt_typical-subtyp"/>
</dbReference>
<evidence type="ECO:0008006" key="8">
    <source>
        <dbReference type="Google" id="ProtNLM"/>
    </source>
</evidence>
<dbReference type="PROSITE" id="PS51450">
    <property type="entry name" value="LRR"/>
    <property type="match status" value="1"/>
</dbReference>
<dbReference type="SUPFAM" id="SSF52058">
    <property type="entry name" value="L domain-like"/>
    <property type="match status" value="2"/>
</dbReference>
<organism evidence="6 7">
    <name type="scientific">Microthlaspi erraticum</name>
    <dbReference type="NCBI Taxonomy" id="1685480"/>
    <lineage>
        <taxon>Eukaryota</taxon>
        <taxon>Viridiplantae</taxon>
        <taxon>Streptophyta</taxon>
        <taxon>Embryophyta</taxon>
        <taxon>Tracheophyta</taxon>
        <taxon>Spermatophyta</taxon>
        <taxon>Magnoliopsida</taxon>
        <taxon>eudicotyledons</taxon>
        <taxon>Gunneridae</taxon>
        <taxon>Pentapetalae</taxon>
        <taxon>rosids</taxon>
        <taxon>malvids</taxon>
        <taxon>Brassicales</taxon>
        <taxon>Brassicaceae</taxon>
        <taxon>Coluteocarpeae</taxon>
        <taxon>Microthlaspi</taxon>
    </lineage>
</organism>
<keyword evidence="5" id="KW-0472">Membrane</keyword>
<proteinExistence type="inferred from homology"/>
<dbReference type="Gene3D" id="3.80.10.10">
    <property type="entry name" value="Ribonuclease Inhibitor"/>
    <property type="match status" value="1"/>
</dbReference>
<keyword evidence="4" id="KW-0675">Receptor</keyword>
<dbReference type="InterPro" id="IPR001611">
    <property type="entry name" value="Leu-rich_rpt"/>
</dbReference>
<dbReference type="Pfam" id="PF00560">
    <property type="entry name" value="LRR_1"/>
    <property type="match status" value="7"/>
</dbReference>
<comment type="similarity">
    <text evidence="1">Belongs to the RLP family.</text>
</comment>
<dbReference type="SMART" id="SM00369">
    <property type="entry name" value="LRR_TYP"/>
    <property type="match status" value="6"/>
</dbReference>
<reference evidence="6" key="1">
    <citation type="submission" date="2020-01" db="EMBL/GenBank/DDBJ databases">
        <authorList>
            <person name="Mishra B."/>
        </authorList>
    </citation>
    <scope>NUCLEOTIDE SEQUENCE [LARGE SCALE GENOMIC DNA]</scope>
</reference>
<dbReference type="InterPro" id="IPR025875">
    <property type="entry name" value="Leu-rich_rpt_4"/>
</dbReference>
<sequence>MGEMKSLETLDMSSNGLSGQLPKLLLIGCYSLVFLKLSNNRFQGDIFSEHANLTSLRYLYLDGNNFDGSVGEGLLNSEELMLLDVSDNSFSGMFPLWIGGMLGLQFLYMNGNQLKGPFPHQLQSGLLKVLDISHNNFSGSIARDVNFSSTLRVLSLQNNEFMGSVPDSFFKAEALEILDLRNNNFSGNILNITDVSSSLLVLLLRNNSLQSHIPEKLCQLSKVGLLDLSHNKFKGAIPSCLGNMSFGAKDYVGILDFLPSHGDFLAENSYFPSWINTSALNLYATEIGPALDKETDVDFVTKTRYETYQGDFLHFMYGLDLSSNQLSGEIPVEIWDLQAIKSLNFSRNRLTGSIPYNISKLKNLESLDLSNNKLYGNIPPVVADLNSLGYFNVSCNNFSGEIPFKGHLVTFDERSYIGNAHLCGLPTNISCNPSRVPKASAPTHAKEEEDDVIDMEWFYWTCGAVYISTFLALLTFLCIDTRWSREWFYRVDFFIRHLQRYKRSSLCN</sequence>
<dbReference type="PRINTS" id="PR00019">
    <property type="entry name" value="LEURICHRPT"/>
</dbReference>
<protein>
    <recommendedName>
        <fullName evidence="8">Leucine-rich repeat-containing N-terminal plant-type domain-containing protein</fullName>
    </recommendedName>
</protein>
<dbReference type="Pfam" id="PF12799">
    <property type="entry name" value="LRR_4"/>
    <property type="match status" value="1"/>
</dbReference>
<evidence type="ECO:0000256" key="5">
    <source>
        <dbReference type="SAM" id="Phobius"/>
    </source>
</evidence>